<organism evidence="1 2">
    <name type="scientific">Potamilus streckersoni</name>
    <dbReference type="NCBI Taxonomy" id="2493646"/>
    <lineage>
        <taxon>Eukaryota</taxon>
        <taxon>Metazoa</taxon>
        <taxon>Spiralia</taxon>
        <taxon>Lophotrochozoa</taxon>
        <taxon>Mollusca</taxon>
        <taxon>Bivalvia</taxon>
        <taxon>Autobranchia</taxon>
        <taxon>Heteroconchia</taxon>
        <taxon>Palaeoheterodonta</taxon>
        <taxon>Unionida</taxon>
        <taxon>Unionoidea</taxon>
        <taxon>Unionidae</taxon>
        <taxon>Ambleminae</taxon>
        <taxon>Lampsilini</taxon>
        <taxon>Potamilus</taxon>
    </lineage>
</organism>
<accession>A0AAE0TJL4</accession>
<proteinExistence type="predicted"/>
<sequence>MVVTDNVVEPANVWVVTDDVDVFGEAVVAVVSLFASEVVICDEEEEEVDESTSSDVTSPAVPTVDKCDLEVVSVTERNKKKTNEK</sequence>
<keyword evidence="2" id="KW-1185">Reference proteome</keyword>
<name>A0AAE0TJL4_9BIVA</name>
<evidence type="ECO:0000313" key="2">
    <source>
        <dbReference type="Proteomes" id="UP001195483"/>
    </source>
</evidence>
<dbReference type="Proteomes" id="UP001195483">
    <property type="component" value="Unassembled WGS sequence"/>
</dbReference>
<reference evidence="1" key="1">
    <citation type="journal article" date="2021" name="Genome Biol. Evol.">
        <title>A High-Quality Reference Genome for a Parasitic Bivalve with Doubly Uniparental Inheritance (Bivalvia: Unionida).</title>
        <authorList>
            <person name="Smith C.H."/>
        </authorList>
    </citation>
    <scope>NUCLEOTIDE SEQUENCE</scope>
    <source>
        <strain evidence="1">CHS0354</strain>
    </source>
</reference>
<dbReference type="AlphaFoldDB" id="A0AAE0TJL4"/>
<gene>
    <name evidence="1" type="ORF">CHS0354_002806</name>
</gene>
<feature type="non-terminal residue" evidence="1">
    <location>
        <position position="85"/>
    </location>
</feature>
<reference evidence="1" key="2">
    <citation type="journal article" date="2021" name="Genome Biol. Evol.">
        <title>Developing a high-quality reference genome for a parasitic bivalve with doubly uniparental inheritance (Bivalvia: Unionida).</title>
        <authorList>
            <person name="Smith C.H."/>
        </authorList>
    </citation>
    <scope>NUCLEOTIDE SEQUENCE</scope>
    <source>
        <strain evidence="1">CHS0354</strain>
        <tissue evidence="1">Mantle</tissue>
    </source>
</reference>
<reference evidence="1" key="3">
    <citation type="submission" date="2023-05" db="EMBL/GenBank/DDBJ databases">
        <authorList>
            <person name="Smith C.H."/>
        </authorList>
    </citation>
    <scope>NUCLEOTIDE SEQUENCE</scope>
    <source>
        <strain evidence="1">CHS0354</strain>
        <tissue evidence="1">Mantle</tissue>
    </source>
</reference>
<comment type="caution">
    <text evidence="1">The sequence shown here is derived from an EMBL/GenBank/DDBJ whole genome shotgun (WGS) entry which is preliminary data.</text>
</comment>
<evidence type="ECO:0000313" key="1">
    <source>
        <dbReference type="EMBL" id="KAK3610793.1"/>
    </source>
</evidence>
<dbReference type="EMBL" id="JAEAOA010000225">
    <property type="protein sequence ID" value="KAK3610793.1"/>
    <property type="molecule type" value="Genomic_DNA"/>
</dbReference>
<protein>
    <submittedName>
        <fullName evidence="1">Uncharacterized protein</fullName>
    </submittedName>
</protein>